<keyword evidence="3" id="KW-0813">Transport</keyword>
<proteinExistence type="inferred from homology"/>
<dbReference type="RefSeq" id="WP_336435887.1">
    <property type="nucleotide sequence ID" value="NZ_JBAWKS010000001.1"/>
</dbReference>
<keyword evidence="5 8" id="KW-0812">Transmembrane</keyword>
<evidence type="ECO:0000256" key="2">
    <source>
        <dbReference type="ARBA" id="ARBA00007935"/>
    </source>
</evidence>
<keyword evidence="7 8" id="KW-0472">Membrane</keyword>
<dbReference type="InterPro" id="IPR000522">
    <property type="entry name" value="ABC_transptr_permease_BtuC"/>
</dbReference>
<dbReference type="Proteomes" id="UP001382455">
    <property type="component" value="Unassembled WGS sequence"/>
</dbReference>
<feature type="transmembrane region" description="Helical" evidence="8">
    <location>
        <begin position="79"/>
        <end position="97"/>
    </location>
</feature>
<dbReference type="EMBL" id="JBAWKS010000001">
    <property type="protein sequence ID" value="MEI4550836.1"/>
    <property type="molecule type" value="Genomic_DNA"/>
</dbReference>
<feature type="transmembrane region" description="Helical" evidence="8">
    <location>
        <begin position="206"/>
        <end position="227"/>
    </location>
</feature>
<sequence>MTAINKELTFKLANMSWLIVPRDWLLCFGLTLLLCCAMLLHLMQGKMTLDFATLLQVLLNQSNSPFVEKIVFDIRLPRALTACFAGGALAISGAIFQSLSKNPLGSPDIIGFTTGAATGAITHFVFFEHNLLGIALFSVLGGLSVALLVFLLAKKDHGFDRNQLVLIGIGVGATLSAINGLLLVKGNLDNTAHANIWLAGSLSARTWFHALMPMFAVFILLPIAVYFSRAASLIEMGMQTAHCLGVNVRVTNNCLLLIAIILAALATGSVGPIAFIALASAHIAKRLLLAKRTLPIFTSALIGALLLVLSDLIGLLLADFYVLPVGRVVGVFGGVYLLMLLTRKQH</sequence>
<feature type="transmembrane region" description="Helical" evidence="8">
    <location>
        <begin position="23"/>
        <end position="42"/>
    </location>
</feature>
<name>A0ABU8EVE9_9GAMM</name>
<dbReference type="PANTHER" id="PTHR30472:SF24">
    <property type="entry name" value="FERRIC ENTEROBACTIN TRANSPORT SYSTEM PERMEASE PROTEIN FEPG"/>
    <property type="match status" value="1"/>
</dbReference>
<evidence type="ECO:0000256" key="4">
    <source>
        <dbReference type="ARBA" id="ARBA00022475"/>
    </source>
</evidence>
<dbReference type="SUPFAM" id="SSF81345">
    <property type="entry name" value="ABC transporter involved in vitamin B12 uptake, BtuC"/>
    <property type="match status" value="1"/>
</dbReference>
<keyword evidence="4" id="KW-1003">Cell membrane</keyword>
<evidence type="ECO:0000256" key="6">
    <source>
        <dbReference type="ARBA" id="ARBA00022989"/>
    </source>
</evidence>
<keyword evidence="10" id="KW-1185">Reference proteome</keyword>
<comment type="subcellular location">
    <subcellularLocation>
        <location evidence="1">Cell membrane</location>
        <topology evidence="1">Multi-pass membrane protein</topology>
    </subcellularLocation>
</comment>
<comment type="caution">
    <text evidence="9">The sequence shown here is derived from an EMBL/GenBank/DDBJ whole genome shotgun (WGS) entry which is preliminary data.</text>
</comment>
<evidence type="ECO:0000313" key="10">
    <source>
        <dbReference type="Proteomes" id="UP001382455"/>
    </source>
</evidence>
<evidence type="ECO:0000313" key="9">
    <source>
        <dbReference type="EMBL" id="MEI4550836.1"/>
    </source>
</evidence>
<dbReference type="Pfam" id="PF01032">
    <property type="entry name" value="FecCD"/>
    <property type="match status" value="1"/>
</dbReference>
<gene>
    <name evidence="9" type="ORF">WAE96_14290</name>
</gene>
<keyword evidence="6 8" id="KW-1133">Transmembrane helix</keyword>
<feature type="transmembrane region" description="Helical" evidence="8">
    <location>
        <begin position="293"/>
        <end position="315"/>
    </location>
</feature>
<evidence type="ECO:0000256" key="3">
    <source>
        <dbReference type="ARBA" id="ARBA00022448"/>
    </source>
</evidence>
<feature type="transmembrane region" description="Helical" evidence="8">
    <location>
        <begin position="134"/>
        <end position="153"/>
    </location>
</feature>
<comment type="similarity">
    <text evidence="2">Belongs to the binding-protein-dependent transport system permease family. FecCD subfamily.</text>
</comment>
<dbReference type="CDD" id="cd06550">
    <property type="entry name" value="TM_ABC_iron-siderophores_like"/>
    <property type="match status" value="1"/>
</dbReference>
<organism evidence="9 10">
    <name type="scientific">Pseudoalteromonas spongiae</name>
    <dbReference type="NCBI Taxonomy" id="298657"/>
    <lineage>
        <taxon>Bacteria</taxon>
        <taxon>Pseudomonadati</taxon>
        <taxon>Pseudomonadota</taxon>
        <taxon>Gammaproteobacteria</taxon>
        <taxon>Alteromonadales</taxon>
        <taxon>Pseudoalteromonadaceae</taxon>
        <taxon>Pseudoalteromonas</taxon>
    </lineage>
</organism>
<dbReference type="InterPro" id="IPR037294">
    <property type="entry name" value="ABC_BtuC-like"/>
</dbReference>
<evidence type="ECO:0000256" key="5">
    <source>
        <dbReference type="ARBA" id="ARBA00022692"/>
    </source>
</evidence>
<feature type="transmembrane region" description="Helical" evidence="8">
    <location>
        <begin position="109"/>
        <end position="127"/>
    </location>
</feature>
<evidence type="ECO:0000256" key="8">
    <source>
        <dbReference type="SAM" id="Phobius"/>
    </source>
</evidence>
<dbReference type="PANTHER" id="PTHR30472">
    <property type="entry name" value="FERRIC ENTEROBACTIN TRANSPORT SYSTEM PERMEASE PROTEIN"/>
    <property type="match status" value="1"/>
</dbReference>
<evidence type="ECO:0000256" key="1">
    <source>
        <dbReference type="ARBA" id="ARBA00004651"/>
    </source>
</evidence>
<feature type="transmembrane region" description="Helical" evidence="8">
    <location>
        <begin position="165"/>
        <end position="185"/>
    </location>
</feature>
<feature type="transmembrane region" description="Helical" evidence="8">
    <location>
        <begin position="255"/>
        <end position="281"/>
    </location>
</feature>
<feature type="transmembrane region" description="Helical" evidence="8">
    <location>
        <begin position="321"/>
        <end position="341"/>
    </location>
</feature>
<reference evidence="9 10" key="1">
    <citation type="submission" date="2023-12" db="EMBL/GenBank/DDBJ databases">
        <title>Friends and Foes: Symbiotic and Algicidal bacterial influence on Karenia brevis blooms.</title>
        <authorList>
            <person name="Fei C."/>
            <person name="Mohamed A.R."/>
            <person name="Booker A."/>
            <person name="Arshad M."/>
            <person name="Klass S."/>
            <person name="Ahn S."/>
            <person name="Gilbert P.M."/>
            <person name="Heil C.A."/>
            <person name="Martinez J.M."/>
            <person name="Amin S.A."/>
        </authorList>
    </citation>
    <scope>NUCLEOTIDE SEQUENCE [LARGE SCALE GENOMIC DNA]</scope>
    <source>
        <strain evidence="9 10">CE15</strain>
    </source>
</reference>
<protein>
    <submittedName>
        <fullName evidence="9">Iron chelate uptake ABC transporter family permease subunit</fullName>
    </submittedName>
</protein>
<accession>A0ABU8EVE9</accession>
<dbReference type="Gene3D" id="1.10.3470.10">
    <property type="entry name" value="ABC transporter involved in vitamin B12 uptake, BtuC"/>
    <property type="match status" value="1"/>
</dbReference>
<evidence type="ECO:0000256" key="7">
    <source>
        <dbReference type="ARBA" id="ARBA00023136"/>
    </source>
</evidence>